<protein>
    <recommendedName>
        <fullName evidence="5">Malonyl-[acyl-carrier protein] O-methyltransferase</fullName>
        <shortName evidence="5">Malonyl-ACP O-methyltransferase</shortName>
        <ecNumber evidence="5">2.1.1.197</ecNumber>
    </recommendedName>
    <alternativeName>
        <fullName evidence="5">Biotin synthesis protein BioC</fullName>
    </alternativeName>
</protein>
<dbReference type="GO" id="GO:0032259">
    <property type="term" value="P:methylation"/>
    <property type="evidence" value="ECO:0007669"/>
    <property type="project" value="UniProtKB-KW"/>
</dbReference>
<comment type="catalytic activity">
    <reaction evidence="5">
        <text>malonyl-[ACP] + S-adenosyl-L-methionine = malonyl-[ACP] methyl ester + S-adenosyl-L-homocysteine</text>
        <dbReference type="Rhea" id="RHEA:17105"/>
        <dbReference type="Rhea" id="RHEA-COMP:9623"/>
        <dbReference type="Rhea" id="RHEA-COMP:9954"/>
        <dbReference type="ChEBI" id="CHEBI:57856"/>
        <dbReference type="ChEBI" id="CHEBI:59789"/>
        <dbReference type="ChEBI" id="CHEBI:78449"/>
        <dbReference type="ChEBI" id="CHEBI:78845"/>
        <dbReference type="EC" id="2.1.1.197"/>
    </reaction>
</comment>
<dbReference type="Proteomes" id="UP000632125">
    <property type="component" value="Unassembled WGS sequence"/>
</dbReference>
<reference evidence="7" key="1">
    <citation type="submission" date="2020-09" db="EMBL/GenBank/DDBJ databases">
        <title>A novel bacterium of genus Paenibacillus, isolated from South China Sea.</title>
        <authorList>
            <person name="Huang H."/>
            <person name="Mo K."/>
            <person name="Hu Y."/>
        </authorList>
    </citation>
    <scope>NUCLEOTIDE SEQUENCE</scope>
    <source>
        <strain evidence="7">IB182493</strain>
    </source>
</reference>
<dbReference type="GO" id="GO:0010340">
    <property type="term" value="F:carboxyl-O-methyltransferase activity"/>
    <property type="evidence" value="ECO:0007669"/>
    <property type="project" value="UniProtKB-UniRule"/>
</dbReference>
<evidence type="ECO:0000256" key="3">
    <source>
        <dbReference type="ARBA" id="ARBA00022691"/>
    </source>
</evidence>
<dbReference type="Gene3D" id="3.40.50.150">
    <property type="entry name" value="Vaccinia Virus protein VP39"/>
    <property type="match status" value="1"/>
</dbReference>
<dbReference type="GO" id="GO:0008757">
    <property type="term" value="F:S-adenosylmethionine-dependent methyltransferase activity"/>
    <property type="evidence" value="ECO:0007669"/>
    <property type="project" value="InterPro"/>
</dbReference>
<dbReference type="Pfam" id="PF13649">
    <property type="entry name" value="Methyltransf_25"/>
    <property type="match status" value="1"/>
</dbReference>
<accession>A0A927CN96</accession>
<dbReference type="InterPro" id="IPR041698">
    <property type="entry name" value="Methyltransf_25"/>
</dbReference>
<keyword evidence="8" id="KW-1185">Reference proteome</keyword>
<comment type="pathway">
    <text evidence="5">Cofactor biosynthesis; biotin biosynthesis.</text>
</comment>
<keyword evidence="2 5" id="KW-0808">Transferase</keyword>
<comment type="similarity">
    <text evidence="5">Belongs to the methyltransferase superfamily.</text>
</comment>
<keyword evidence="1 5" id="KW-0489">Methyltransferase</keyword>
<comment type="function">
    <text evidence="5">Converts the free carboxyl group of a malonyl-thioester to its methyl ester by transfer of a methyl group from S-adenosyl-L-methionine (SAM). It allows to synthesize pimeloyl-ACP via the fatty acid synthetic pathway.</text>
</comment>
<dbReference type="GO" id="GO:0009102">
    <property type="term" value="P:biotin biosynthetic process"/>
    <property type="evidence" value="ECO:0007669"/>
    <property type="project" value="UniProtKB-UniRule"/>
</dbReference>
<evidence type="ECO:0000256" key="4">
    <source>
        <dbReference type="ARBA" id="ARBA00022756"/>
    </source>
</evidence>
<dbReference type="SUPFAM" id="SSF53335">
    <property type="entry name" value="S-adenosyl-L-methionine-dependent methyltransferases"/>
    <property type="match status" value="1"/>
</dbReference>
<comment type="caution">
    <text evidence="7">The sequence shown here is derived from an EMBL/GenBank/DDBJ whole genome shotgun (WGS) entry which is preliminary data.</text>
</comment>
<evidence type="ECO:0000313" key="7">
    <source>
        <dbReference type="EMBL" id="MBD2869992.1"/>
    </source>
</evidence>
<evidence type="ECO:0000259" key="6">
    <source>
        <dbReference type="Pfam" id="PF13649"/>
    </source>
</evidence>
<sequence length="286" mass="30628">MSGSLNAISRRFERSAAGAYDANAGVQREMAGRLAGLCADNRDDGGGRPARILEIGCGTGAFTEKLTAAWPNAQLTALDVAPAMLEAANRRLSSSGSAGSEAVGRNISFVRADAETWVSDAAPASFDLIASNACFQWFSRPRQTLHELRRLLRPGGSLAFATFGPLTFRELHHSFEAAYAKRGLASQRHGLTFCEPGLWEAMLADAGFGRPQLARRIQLEKYPTVRDFLHSVKATGASASQASASAAHGLKRLFADMTRSYESQYGSPSGICATYDIILVRAAVPR</sequence>
<evidence type="ECO:0000256" key="1">
    <source>
        <dbReference type="ARBA" id="ARBA00022603"/>
    </source>
</evidence>
<evidence type="ECO:0000256" key="5">
    <source>
        <dbReference type="HAMAP-Rule" id="MF_00835"/>
    </source>
</evidence>
<dbReference type="EMBL" id="JACXIY010000017">
    <property type="protein sequence ID" value="MBD2869992.1"/>
    <property type="molecule type" value="Genomic_DNA"/>
</dbReference>
<dbReference type="AlphaFoldDB" id="A0A927CN96"/>
<dbReference type="PANTHER" id="PTHR43861:SF1">
    <property type="entry name" value="TRANS-ACONITATE 2-METHYLTRANSFERASE"/>
    <property type="match status" value="1"/>
</dbReference>
<dbReference type="RefSeq" id="WP_190862550.1">
    <property type="nucleotide sequence ID" value="NZ_JACXIY010000017.1"/>
</dbReference>
<keyword evidence="3 5" id="KW-0949">S-adenosyl-L-methionine</keyword>
<organism evidence="7 8">
    <name type="scientific">Paenibacillus arenilitoris</name>
    <dbReference type="NCBI Taxonomy" id="2772299"/>
    <lineage>
        <taxon>Bacteria</taxon>
        <taxon>Bacillati</taxon>
        <taxon>Bacillota</taxon>
        <taxon>Bacilli</taxon>
        <taxon>Bacillales</taxon>
        <taxon>Paenibacillaceae</taxon>
        <taxon>Paenibacillus</taxon>
    </lineage>
</organism>
<dbReference type="PANTHER" id="PTHR43861">
    <property type="entry name" value="TRANS-ACONITATE 2-METHYLTRANSFERASE-RELATED"/>
    <property type="match status" value="1"/>
</dbReference>
<dbReference type="EC" id="2.1.1.197" evidence="5"/>
<dbReference type="GO" id="GO:0102130">
    <property type="term" value="F:malonyl-CoA methyltransferase activity"/>
    <property type="evidence" value="ECO:0007669"/>
    <property type="project" value="UniProtKB-EC"/>
</dbReference>
<dbReference type="InterPro" id="IPR029063">
    <property type="entry name" value="SAM-dependent_MTases_sf"/>
</dbReference>
<evidence type="ECO:0000256" key="2">
    <source>
        <dbReference type="ARBA" id="ARBA00022679"/>
    </source>
</evidence>
<dbReference type="NCBIfam" id="TIGR02072">
    <property type="entry name" value="BioC"/>
    <property type="match status" value="1"/>
</dbReference>
<feature type="domain" description="Methyltransferase" evidence="6">
    <location>
        <begin position="52"/>
        <end position="156"/>
    </location>
</feature>
<dbReference type="HAMAP" id="MF_00835">
    <property type="entry name" value="BioC"/>
    <property type="match status" value="1"/>
</dbReference>
<name>A0A927CN96_9BACL</name>
<dbReference type="CDD" id="cd02440">
    <property type="entry name" value="AdoMet_MTases"/>
    <property type="match status" value="1"/>
</dbReference>
<keyword evidence="4 5" id="KW-0093">Biotin biosynthesis</keyword>
<dbReference type="InterPro" id="IPR011814">
    <property type="entry name" value="BioC"/>
</dbReference>
<gene>
    <name evidence="5 7" type="primary">bioC</name>
    <name evidence="7" type="ORF">IDH41_15485</name>
</gene>
<proteinExistence type="inferred from homology"/>
<evidence type="ECO:0000313" key="8">
    <source>
        <dbReference type="Proteomes" id="UP000632125"/>
    </source>
</evidence>